<keyword evidence="10" id="KW-1185">Reference proteome</keyword>
<dbReference type="AlphaFoldDB" id="A0A3Q3LV57"/>
<evidence type="ECO:0000256" key="4">
    <source>
        <dbReference type="ARBA" id="ARBA00022989"/>
    </source>
</evidence>
<evidence type="ECO:0000313" key="9">
    <source>
        <dbReference type="Ensembl" id="ENSMAMP00000014121.2"/>
    </source>
</evidence>
<dbReference type="STRING" id="205130.ENSMAMP00000014121"/>
<reference evidence="9" key="1">
    <citation type="submission" date="2025-08" db="UniProtKB">
        <authorList>
            <consortium name="Ensembl"/>
        </authorList>
    </citation>
    <scope>IDENTIFICATION</scope>
</reference>
<dbReference type="GO" id="GO:0004896">
    <property type="term" value="F:cytokine receptor activity"/>
    <property type="evidence" value="ECO:0007669"/>
    <property type="project" value="InterPro"/>
</dbReference>
<dbReference type="Ensembl" id="ENSMAMT00000014505.2">
    <property type="protein sequence ID" value="ENSMAMP00000014121.2"/>
    <property type="gene ID" value="ENSMAMG00000009588.2"/>
</dbReference>
<keyword evidence="3" id="KW-0732">Signal</keyword>
<dbReference type="InterPro" id="IPR013783">
    <property type="entry name" value="Ig-like_fold"/>
</dbReference>
<evidence type="ECO:0000256" key="7">
    <source>
        <dbReference type="ARBA" id="ARBA00023180"/>
    </source>
</evidence>
<keyword evidence="4" id="KW-1133">Transmembrane helix</keyword>
<organism evidence="9 10">
    <name type="scientific">Mastacembelus armatus</name>
    <name type="common">zig-zag eel</name>
    <dbReference type="NCBI Taxonomy" id="205130"/>
    <lineage>
        <taxon>Eukaryota</taxon>
        <taxon>Metazoa</taxon>
        <taxon>Chordata</taxon>
        <taxon>Craniata</taxon>
        <taxon>Vertebrata</taxon>
        <taxon>Euteleostomi</taxon>
        <taxon>Actinopterygii</taxon>
        <taxon>Neopterygii</taxon>
        <taxon>Teleostei</taxon>
        <taxon>Neoteleostei</taxon>
        <taxon>Acanthomorphata</taxon>
        <taxon>Anabantaria</taxon>
        <taxon>Synbranchiformes</taxon>
        <taxon>Mastacembelidae</taxon>
        <taxon>Mastacembelus</taxon>
    </lineage>
</organism>
<dbReference type="PROSITE" id="PS50853">
    <property type="entry name" value="FN3"/>
    <property type="match status" value="1"/>
</dbReference>
<evidence type="ECO:0000256" key="6">
    <source>
        <dbReference type="ARBA" id="ARBA00023170"/>
    </source>
</evidence>
<dbReference type="CDD" id="cd00063">
    <property type="entry name" value="FN3"/>
    <property type="match status" value="1"/>
</dbReference>
<evidence type="ECO:0000313" key="10">
    <source>
        <dbReference type="Proteomes" id="UP000261640"/>
    </source>
</evidence>
<reference evidence="9" key="2">
    <citation type="submission" date="2025-09" db="UniProtKB">
        <authorList>
            <consortium name="Ensembl"/>
        </authorList>
    </citation>
    <scope>IDENTIFICATION</scope>
</reference>
<dbReference type="InParanoid" id="A0A3Q3LV57"/>
<feature type="domain" description="Fibronectin type-III" evidence="8">
    <location>
        <begin position="99"/>
        <end position="207"/>
    </location>
</feature>
<evidence type="ECO:0000256" key="3">
    <source>
        <dbReference type="ARBA" id="ARBA00022729"/>
    </source>
</evidence>
<dbReference type="PANTHER" id="PTHR23037:SF7">
    <property type="entry name" value="INTERLEUKIN-21 RECEPTOR"/>
    <property type="match status" value="1"/>
</dbReference>
<dbReference type="Gene3D" id="2.60.40.10">
    <property type="entry name" value="Immunoglobulins"/>
    <property type="match status" value="1"/>
</dbReference>
<proteinExistence type="predicted"/>
<dbReference type="InterPro" id="IPR036116">
    <property type="entry name" value="FN3_sf"/>
</dbReference>
<keyword evidence="5" id="KW-0472">Membrane</keyword>
<keyword evidence="2" id="KW-0812">Transmembrane</keyword>
<evidence type="ECO:0000256" key="5">
    <source>
        <dbReference type="ARBA" id="ARBA00023136"/>
    </source>
</evidence>
<dbReference type="PROSITE" id="PS01355">
    <property type="entry name" value="HEMATOPO_REC_S_F1"/>
    <property type="match status" value="1"/>
</dbReference>
<evidence type="ECO:0000256" key="1">
    <source>
        <dbReference type="ARBA" id="ARBA00004479"/>
    </source>
</evidence>
<dbReference type="PANTHER" id="PTHR23037">
    <property type="entry name" value="CYTOKINE RECEPTOR"/>
    <property type="match status" value="1"/>
</dbReference>
<dbReference type="GeneTree" id="ENSGT00940000167095"/>
<comment type="subcellular location">
    <subcellularLocation>
        <location evidence="1">Membrane</location>
        <topology evidence="1">Single-pass type I membrane protein</topology>
    </subcellularLocation>
</comment>
<protein>
    <submittedName>
        <fullName evidence="9">Interleukin-21 receptor-like</fullName>
    </submittedName>
</protein>
<name>A0A3Q3LV57_9TELE</name>
<dbReference type="SUPFAM" id="SSF49265">
    <property type="entry name" value="Fibronectin type III"/>
    <property type="match status" value="1"/>
</dbReference>
<keyword evidence="7" id="KW-0325">Glycoprotein</keyword>
<dbReference type="GO" id="GO:0009897">
    <property type="term" value="C:external side of plasma membrane"/>
    <property type="evidence" value="ECO:0007669"/>
    <property type="project" value="TreeGrafter"/>
</dbReference>
<accession>A0A3Q3LV57</accession>
<keyword evidence="6" id="KW-0675">Receptor</keyword>
<evidence type="ECO:0000259" key="8">
    <source>
        <dbReference type="PROSITE" id="PS50853"/>
    </source>
</evidence>
<dbReference type="InterPro" id="IPR003961">
    <property type="entry name" value="FN3_dom"/>
</dbReference>
<dbReference type="InterPro" id="IPR003531">
    <property type="entry name" value="Hempt_rcpt_S_F1_CS"/>
</dbReference>
<evidence type="ECO:0000256" key="2">
    <source>
        <dbReference type="ARBA" id="ARBA00022692"/>
    </source>
</evidence>
<sequence length="381" mass="43338">LHCVTDYLTTIDCSLSITPSENSSDRNGSYLTTFVCKLTNTSENFVCSIKTSDSMPDDDYSETFIDIDTFKVSLCPNQEEGQDNCEVLDHNYAPVENIKPNAPCCLAVSHNSSQHHFTWNSTYEQYSAFTELDDNLKYQLLFYKRGEKDNVLSHLINTYSTKYSVDDQKLEPGTRYAAKVRSCPNLALYKGEWSDWSPEVHWKTLSAMNALPSNTVMSEVGKKVFIPLCVMVTLTLLLCYAPVKKWKQRGFIPTPAPYFHTLYSDCEGDFKSWVVKRENTAGTLQVEEVLRIDTVTKCADVQEEECEPHFHHQVMESRVYSNITDSVCDTSPGSPAEGDSGCWLYSDGSLEKDPPWYCNDYCILNSFQQCSPITTDREQYQ</sequence>
<dbReference type="Proteomes" id="UP000261640">
    <property type="component" value="Unplaced"/>
</dbReference>